<evidence type="ECO:0000313" key="4">
    <source>
        <dbReference type="Proteomes" id="UP000325313"/>
    </source>
</evidence>
<organism evidence="3 4">
    <name type="scientific">Puccinia graminis f. sp. tritici</name>
    <dbReference type="NCBI Taxonomy" id="56615"/>
    <lineage>
        <taxon>Eukaryota</taxon>
        <taxon>Fungi</taxon>
        <taxon>Dikarya</taxon>
        <taxon>Basidiomycota</taxon>
        <taxon>Pucciniomycotina</taxon>
        <taxon>Pucciniomycetes</taxon>
        <taxon>Pucciniales</taxon>
        <taxon>Pucciniaceae</taxon>
        <taxon>Puccinia</taxon>
    </lineage>
</organism>
<evidence type="ECO:0000256" key="1">
    <source>
        <dbReference type="SAM" id="MobiDB-lite"/>
    </source>
</evidence>
<dbReference type="Proteomes" id="UP000325313">
    <property type="component" value="Unassembled WGS sequence"/>
</dbReference>
<feature type="compositionally biased region" description="Polar residues" evidence="1">
    <location>
        <begin position="166"/>
        <end position="183"/>
    </location>
</feature>
<protein>
    <submittedName>
        <fullName evidence="3">Uncharacterized protein</fullName>
    </submittedName>
</protein>
<evidence type="ECO:0000313" key="3">
    <source>
        <dbReference type="EMBL" id="KAA1073932.1"/>
    </source>
</evidence>
<feature type="compositionally biased region" description="Low complexity" evidence="1">
    <location>
        <begin position="114"/>
        <end position="130"/>
    </location>
</feature>
<dbReference type="EMBL" id="VDEP01000474">
    <property type="protein sequence ID" value="KAA1073932.1"/>
    <property type="molecule type" value="Genomic_DNA"/>
</dbReference>
<feature type="chain" id="PRO_5022807171" evidence="2">
    <location>
        <begin position="26"/>
        <end position="283"/>
    </location>
</feature>
<evidence type="ECO:0000256" key="2">
    <source>
        <dbReference type="SAM" id="SignalP"/>
    </source>
</evidence>
<accession>A0A5B0MB59</accession>
<keyword evidence="2" id="KW-0732">Signal</keyword>
<comment type="caution">
    <text evidence="3">The sequence shown here is derived from an EMBL/GenBank/DDBJ whole genome shotgun (WGS) entry which is preliminary data.</text>
</comment>
<feature type="region of interest" description="Disordered" evidence="1">
    <location>
        <begin position="158"/>
        <end position="183"/>
    </location>
</feature>
<dbReference type="AlphaFoldDB" id="A0A5B0MB59"/>
<reference evidence="3 4" key="1">
    <citation type="submission" date="2019-05" db="EMBL/GenBank/DDBJ databases">
        <title>Emergence of the Ug99 lineage of the wheat stem rust pathogen through somatic hybridization.</title>
        <authorList>
            <person name="Li F."/>
            <person name="Upadhyaya N.M."/>
            <person name="Sperschneider J."/>
            <person name="Matny O."/>
            <person name="Nguyen-Phuc H."/>
            <person name="Mago R."/>
            <person name="Raley C."/>
            <person name="Miller M.E."/>
            <person name="Silverstein K.A.T."/>
            <person name="Henningsen E."/>
            <person name="Hirsch C.D."/>
            <person name="Visser B."/>
            <person name="Pretorius Z.A."/>
            <person name="Steffenson B.J."/>
            <person name="Schwessinger B."/>
            <person name="Dodds P.N."/>
            <person name="Figueroa M."/>
        </authorList>
    </citation>
    <scope>NUCLEOTIDE SEQUENCE [LARGE SCALE GENOMIC DNA]</scope>
    <source>
        <strain evidence="3 4">Ug99</strain>
    </source>
</reference>
<proteinExistence type="predicted"/>
<name>A0A5B0MB59_PUCGR</name>
<feature type="region of interest" description="Disordered" evidence="1">
    <location>
        <begin position="109"/>
        <end position="130"/>
    </location>
</feature>
<feature type="signal peptide" evidence="2">
    <location>
        <begin position="1"/>
        <end position="25"/>
    </location>
</feature>
<sequence>MLTQRNTLFITLAITFTSLLLNVQALALPVSQTEGVHYSYLKRNVNATISAPVNPKAPLVQRDIPPPVLKAIETVGKFIKRDSLVAERDIPQTQSVHYSNLKRNVNTTLSSSTPVNPKQGQPQPGVPLVQRDIPPQVMKVIETVGKYIKRDSLAEHDIPHPHRRNVNTTISAPLNPKQGQTQPAVPLVQRDIPAPVLKMIETVGKYIKRDSLERNGNATISTPVNPKHDLPAQTGAPLAQRDIPPQVMKVIETVGKYIKRDSLAKRDIPPQVMKAIETIGKLV</sequence>
<gene>
    <name evidence="3" type="ORF">PGTUg99_024639</name>
</gene>